<protein>
    <submittedName>
        <fullName evidence="3">Uncharacterized protein</fullName>
    </submittedName>
</protein>
<sequence length="245" mass="28874">MPARVKQFSSMCTSMKPVLTLCLRSYSGYSPLHNAAINRAMMNFGCGSRQWPEREDWFAARQLMLQNQIQNQNQNRYWSHSSGRQGLDQTRSRRRRSQDLSAHTIGDLDTEVAAHKREQHRQASDGMESTPEDERRYYPDQDRKAQALVEESYEMQAPYDDQRVGTVREVIFRQQQDDKDDEDELERRRNSEELRRQVSAQRNEYNTPRGGGISRKVISPYPSYTSHRTRWAEFRHAMIYGRTAF</sequence>
<feature type="compositionally biased region" description="Polar residues" evidence="1">
    <location>
        <begin position="76"/>
        <end position="89"/>
    </location>
</feature>
<reference evidence="3" key="2">
    <citation type="submission" date="2025-08" db="UniProtKB">
        <authorList>
            <consortium name="RefSeq"/>
        </authorList>
    </citation>
    <scope>IDENTIFICATION</scope>
    <source>
        <strain evidence="3">MV-25-SWS-2005</strain>
        <tissue evidence="3">Whole body</tissue>
    </source>
</reference>
<evidence type="ECO:0000313" key="3">
    <source>
        <dbReference type="RefSeq" id="XP_001360287.2"/>
    </source>
</evidence>
<dbReference type="InParanoid" id="A0A6I8USP5"/>
<reference evidence="2" key="1">
    <citation type="submission" date="2024-06" db="UniProtKB">
        <authorList>
            <consortium name="RefSeq"/>
        </authorList>
    </citation>
    <scope>NUCLEOTIDE SEQUENCE [LARGE SCALE GENOMIC DNA]</scope>
    <source>
        <strain evidence="2">MV2-25</strain>
    </source>
</reference>
<feature type="region of interest" description="Disordered" evidence="1">
    <location>
        <begin position="73"/>
        <end position="139"/>
    </location>
</feature>
<accession>A0A6I8USP5</accession>
<name>A0A6I8USP5_DROPS</name>
<dbReference type="FunCoup" id="A0A6I8USP5">
    <property type="interactions" value="3"/>
</dbReference>
<dbReference type="KEGG" id="dpo:4803583"/>
<dbReference type="Proteomes" id="UP000001819">
    <property type="component" value="Chromosome 3"/>
</dbReference>
<dbReference type="Bgee" id="FBgn0075815">
    <property type="expression patterns" value="Expressed in male reproductive system and 1 other cell type or tissue"/>
</dbReference>
<keyword evidence="2" id="KW-1185">Reference proteome</keyword>
<proteinExistence type="predicted"/>
<dbReference type="AlphaFoldDB" id="A0A6I8USP5"/>
<organism evidence="2 3">
    <name type="scientific">Drosophila pseudoobscura pseudoobscura</name>
    <name type="common">Fruit fly</name>
    <dbReference type="NCBI Taxonomy" id="46245"/>
    <lineage>
        <taxon>Eukaryota</taxon>
        <taxon>Metazoa</taxon>
        <taxon>Ecdysozoa</taxon>
        <taxon>Arthropoda</taxon>
        <taxon>Hexapoda</taxon>
        <taxon>Insecta</taxon>
        <taxon>Pterygota</taxon>
        <taxon>Neoptera</taxon>
        <taxon>Endopterygota</taxon>
        <taxon>Diptera</taxon>
        <taxon>Brachycera</taxon>
        <taxon>Muscomorpha</taxon>
        <taxon>Ephydroidea</taxon>
        <taxon>Drosophilidae</taxon>
        <taxon>Drosophila</taxon>
        <taxon>Sophophora</taxon>
    </lineage>
</organism>
<evidence type="ECO:0000256" key="1">
    <source>
        <dbReference type="SAM" id="MobiDB-lite"/>
    </source>
</evidence>
<evidence type="ECO:0000313" key="2">
    <source>
        <dbReference type="Proteomes" id="UP000001819"/>
    </source>
</evidence>
<gene>
    <name evidence="3" type="primary">LOC4803583</name>
</gene>
<feature type="compositionally biased region" description="Basic and acidic residues" evidence="1">
    <location>
        <begin position="185"/>
        <end position="196"/>
    </location>
</feature>
<feature type="compositionally biased region" description="Basic and acidic residues" evidence="1">
    <location>
        <begin position="112"/>
        <end position="123"/>
    </location>
</feature>
<dbReference type="OMA" id="WSNNYSG"/>
<dbReference type="GeneID" id="4803583"/>
<feature type="region of interest" description="Disordered" evidence="1">
    <location>
        <begin position="173"/>
        <end position="215"/>
    </location>
</feature>
<dbReference type="RefSeq" id="XP_001360287.2">
    <property type="nucleotide sequence ID" value="XM_001360250.4"/>
</dbReference>